<keyword evidence="4" id="KW-0235">DNA replication</keyword>
<dbReference type="AlphaFoldDB" id="A0A9R1STE9"/>
<keyword evidence="7" id="KW-0411">Iron-sulfur</keyword>
<evidence type="ECO:0000313" key="9">
    <source>
        <dbReference type="Proteomes" id="UP000694866"/>
    </source>
</evidence>
<gene>
    <name evidence="10" type="primary">LOC105262754</name>
</gene>
<sequence length="564" mass="66260">MSSGEGYDFFQDYMKFDIDDFDDTRDSDDTTKNDYDENSVEIREYNPVLLTYALPDVEVNLEYVEKLVYDRIIVLLCVRTINRWKSSSPLAKRKKLITLIEKHKLSHYIWLLTNNGVDPGTEEHRNHVLDEQLAHLFIHVVFNYSDVILDMLQVQEQALFEWQVLTYEIPQALEFIEKNGHKFLEATPQEVEDLRYELDIHHCGDNPRDPSETIYKVPWNKAPISDQDIVLHHGFCYIRASEIKRVLPSLYYSHMLNARNNDIYEIVDNTALDEDQTIILRSSLVMALERKHLSTNRLKFNMDKIASEIWMFPPCFRLIHDHLNDVHHLKHFSRMQYYDILHGVNADCAKVERYMYSQFVEQGRVPLKKYGSYKYFIEHRFGKRGSCIEYSTPDCRVYAQTVKNQGECNGCPFSKNSAIDIEELGAKLTEWNCPDDDKQQILQYKVAGNCNRACETFFKGLHGVEPTSKIINPLNFFSESLAFRKEDNNDEESEEDFAEIFDELFKELPERHELILNEEWRMTIIEKKTGFDLKLPDEDSDYEDFDCLVGRSSSLCRDDNVIVN</sequence>
<keyword evidence="3" id="KW-0639">Primosome</keyword>
<dbReference type="PANTHER" id="PTHR10537">
    <property type="entry name" value="DNA PRIMASE LARGE SUBUNIT"/>
    <property type="match status" value="1"/>
</dbReference>
<comment type="cofactor">
    <cofactor evidence="1">
        <name>[4Fe-4S] cluster</name>
        <dbReference type="ChEBI" id="CHEBI:49883"/>
    </cofactor>
</comment>
<dbReference type="Pfam" id="PF26466">
    <property type="entry name" value="DNA_primase_lrg_N"/>
    <property type="match status" value="1"/>
</dbReference>
<dbReference type="PANTHER" id="PTHR10537:SF3">
    <property type="entry name" value="DNA PRIMASE LARGE SUBUNIT"/>
    <property type="match status" value="1"/>
</dbReference>
<evidence type="ECO:0000256" key="5">
    <source>
        <dbReference type="ARBA" id="ARBA00022723"/>
    </source>
</evidence>
<dbReference type="GeneID" id="105262754"/>
<evidence type="ECO:0000259" key="8">
    <source>
        <dbReference type="Pfam" id="PF04104"/>
    </source>
</evidence>
<name>A0A9R1STE9_9HYME</name>
<evidence type="ECO:0000256" key="6">
    <source>
        <dbReference type="ARBA" id="ARBA00023004"/>
    </source>
</evidence>
<keyword evidence="6" id="KW-0408">Iron</keyword>
<dbReference type="Proteomes" id="UP000694866">
    <property type="component" value="Unplaced"/>
</dbReference>
<keyword evidence="2" id="KW-0004">4Fe-4S</keyword>
<dbReference type="InterPro" id="IPR007238">
    <property type="entry name" value="DNA_primase_lsu_euk/arc"/>
</dbReference>
<keyword evidence="5" id="KW-0479">Metal-binding</keyword>
<dbReference type="Pfam" id="PF04104">
    <property type="entry name" value="DNA_primase_lrg"/>
    <property type="match status" value="1"/>
</dbReference>
<organism evidence="9 10">
    <name type="scientific">Fopius arisanus</name>
    <dbReference type="NCBI Taxonomy" id="64838"/>
    <lineage>
        <taxon>Eukaryota</taxon>
        <taxon>Metazoa</taxon>
        <taxon>Ecdysozoa</taxon>
        <taxon>Arthropoda</taxon>
        <taxon>Hexapoda</taxon>
        <taxon>Insecta</taxon>
        <taxon>Pterygota</taxon>
        <taxon>Neoptera</taxon>
        <taxon>Endopterygota</taxon>
        <taxon>Hymenoptera</taxon>
        <taxon>Apocrita</taxon>
        <taxon>Ichneumonoidea</taxon>
        <taxon>Braconidae</taxon>
        <taxon>Opiinae</taxon>
        <taxon>Fopius</taxon>
    </lineage>
</organism>
<dbReference type="GO" id="GO:0005658">
    <property type="term" value="C:alpha DNA polymerase:primase complex"/>
    <property type="evidence" value="ECO:0007669"/>
    <property type="project" value="TreeGrafter"/>
</dbReference>
<evidence type="ECO:0000256" key="7">
    <source>
        <dbReference type="ARBA" id="ARBA00023014"/>
    </source>
</evidence>
<dbReference type="RefSeq" id="XP_011296814.1">
    <property type="nucleotide sequence ID" value="XM_011298512.1"/>
</dbReference>
<dbReference type="InterPro" id="IPR058560">
    <property type="entry name" value="DNA_primase_C"/>
</dbReference>
<keyword evidence="9" id="KW-1185">Reference proteome</keyword>
<proteinExistence type="predicted"/>
<feature type="domain" description="DNA primase large subunit C-terminal" evidence="8">
    <location>
        <begin position="311"/>
        <end position="477"/>
    </location>
</feature>
<dbReference type="GO" id="GO:0006270">
    <property type="term" value="P:DNA replication initiation"/>
    <property type="evidence" value="ECO:0007669"/>
    <property type="project" value="TreeGrafter"/>
</dbReference>
<evidence type="ECO:0000256" key="4">
    <source>
        <dbReference type="ARBA" id="ARBA00022705"/>
    </source>
</evidence>
<dbReference type="GO" id="GO:0046872">
    <property type="term" value="F:metal ion binding"/>
    <property type="evidence" value="ECO:0007669"/>
    <property type="project" value="UniProtKB-KW"/>
</dbReference>
<evidence type="ECO:0000313" key="10">
    <source>
        <dbReference type="RefSeq" id="XP_011296814.1"/>
    </source>
</evidence>
<dbReference type="KEGG" id="fas:105262754"/>
<accession>A0A9R1STE9</accession>
<dbReference type="Gene3D" id="1.20.930.80">
    <property type="match status" value="1"/>
</dbReference>
<dbReference type="GO" id="GO:0051539">
    <property type="term" value="F:4 iron, 4 sulfur cluster binding"/>
    <property type="evidence" value="ECO:0007669"/>
    <property type="project" value="UniProtKB-KW"/>
</dbReference>
<evidence type="ECO:0000256" key="1">
    <source>
        <dbReference type="ARBA" id="ARBA00001966"/>
    </source>
</evidence>
<dbReference type="OrthoDB" id="421393at2759"/>
<evidence type="ECO:0000256" key="2">
    <source>
        <dbReference type="ARBA" id="ARBA00022485"/>
    </source>
</evidence>
<evidence type="ECO:0000256" key="3">
    <source>
        <dbReference type="ARBA" id="ARBA00022515"/>
    </source>
</evidence>
<dbReference type="GO" id="GO:0006269">
    <property type="term" value="P:DNA replication, synthesis of primer"/>
    <property type="evidence" value="ECO:0007669"/>
    <property type="project" value="UniProtKB-KW"/>
</dbReference>
<protein>
    <submittedName>
        <fullName evidence="10">DNA primase large subunit isoform X1</fullName>
    </submittedName>
</protein>
<reference evidence="10" key="1">
    <citation type="submission" date="2025-08" db="UniProtKB">
        <authorList>
            <consortium name="RefSeq"/>
        </authorList>
    </citation>
    <scope>IDENTIFICATION</scope>
    <source>
        <strain evidence="10">USDA-PBARC FA_bdor</strain>
        <tissue evidence="10">Whole organism</tissue>
    </source>
</reference>